<keyword evidence="4 9" id="KW-0812">Transmembrane</keyword>
<name>A0A0H3BKH8_TREPS</name>
<proteinExistence type="inferred from homology"/>
<dbReference type="RefSeq" id="WP_010881858.1">
    <property type="nucleotide sequence ID" value="NC_010741.1"/>
</dbReference>
<evidence type="ECO:0000256" key="6">
    <source>
        <dbReference type="ARBA" id="ARBA00022989"/>
    </source>
</evidence>
<feature type="transmembrane region" description="Helical" evidence="9">
    <location>
        <begin position="446"/>
        <end position="463"/>
    </location>
</feature>
<comment type="subunit">
    <text evidence="9">Forms a complex with SecF. Part of the essential Sec protein translocation apparatus which comprises SecA, SecYEG and auxiliary proteins SecDF. Other proteins may also be involved.</text>
</comment>
<comment type="subcellular location">
    <subcellularLocation>
        <location evidence="9">Cell inner membrane</location>
        <topology evidence="9">Multi-pass membrane protein</topology>
    </subcellularLocation>
    <subcellularLocation>
        <location evidence="1">Cell membrane</location>
        <topology evidence="1">Multi-pass membrane protein</topology>
    </subcellularLocation>
</comment>
<dbReference type="NCBIfam" id="TIGR01129">
    <property type="entry name" value="secD"/>
    <property type="match status" value="1"/>
</dbReference>
<feature type="domain" description="SecDF P1 head subdomain" evidence="12">
    <location>
        <begin position="292"/>
        <end position="392"/>
    </location>
</feature>
<dbReference type="GO" id="GO:0006605">
    <property type="term" value="P:protein targeting"/>
    <property type="evidence" value="ECO:0007669"/>
    <property type="project" value="UniProtKB-UniRule"/>
</dbReference>
<accession>A0A0H3BKH8</accession>
<protein>
    <recommendedName>
        <fullName evidence="9">Protein translocase subunit SecD</fullName>
    </recommendedName>
</protein>
<keyword evidence="9" id="KW-0997">Cell inner membrane</keyword>
<sequence length="583" mass="63861">MSKKARFGVVLVVLAACSGFLFPTLQWYFLTDAQTRQRALSSREQIKEYAVQSAERDLADLTRLARAGSDEDISARYAPLVAAARQNLSYSGRPAPSRWTAAALVSAFPVKSEQGFVLYARPLMEQTYREAVLKMKRRQAQAVKLGLDLSGGTSVVIKADLSEVTKGVPDAERAAIRSEAMALVLSTLENRINRFGLSEPVIRRQGEDRVYVEIPGLTDRDRVHSIVMGRGVLAFHLVDDDATQKLLDHYRNNPQGTFDAAHQLHDLSLVPEHTSVLGVYRKDSYGLDVRDGFLVVKKEPALEGRHIRDATVSSGRANEPLVLFDLDHEGARIFSELTTKEIGRRLAIVSDGKIRSAPAIREPITAGSGSISGFSAEEAQNLKTALRSAWLNVALEIENQQVVGASMGEESIRQGTRALVWGLCAVLLFMLVWYQEAGVNACVAQLLNLYIMFGVLSAFNLTLTLSSIAGMILTIGMAVDANVVVFERIREELALGKSRGAAVCSGFERAFWAIMDSNVTTFIAALFLSVLGTGPIKGFAYSLAIGVVSSVFTALFVSRLMFDYGTEVLHKKTVRIGWRIARV</sequence>
<dbReference type="AlphaFoldDB" id="A0A0H3BKH8"/>
<feature type="transmembrane region" description="Helical" evidence="9">
    <location>
        <begin position="510"/>
        <end position="532"/>
    </location>
</feature>
<comment type="caution">
    <text evidence="9">Lacks conserved residue(s) required for the propagation of feature annotation.</text>
</comment>
<feature type="domain" description="Protein translocase subunit SecDF P1" evidence="11">
    <location>
        <begin position="184"/>
        <end position="240"/>
    </location>
</feature>
<feature type="domain" description="Protein export membrane protein SecD/SecF C-terminal" evidence="10">
    <location>
        <begin position="394"/>
        <end position="559"/>
    </location>
</feature>
<dbReference type="GO" id="GO:0005886">
    <property type="term" value="C:plasma membrane"/>
    <property type="evidence" value="ECO:0007669"/>
    <property type="project" value="UniProtKB-SubCell"/>
</dbReference>
<dbReference type="KEGG" id="tpp:TPASS_0410"/>
<comment type="function">
    <text evidence="9">Part of the Sec protein translocase complex. Interacts with the SecYEG preprotein conducting channel. SecDF uses the proton motive force (PMF) to complete protein translocation after the ATP-dependent function of SecA.</text>
</comment>
<dbReference type="Gene3D" id="1.20.1640.10">
    <property type="entry name" value="Multidrug efflux transporter AcrB transmembrane domain"/>
    <property type="match status" value="1"/>
</dbReference>
<keyword evidence="8 9" id="KW-0472">Membrane</keyword>
<dbReference type="Gene3D" id="3.30.70.3220">
    <property type="match status" value="1"/>
</dbReference>
<evidence type="ECO:0000259" key="12">
    <source>
        <dbReference type="Pfam" id="PF22599"/>
    </source>
</evidence>
<dbReference type="PATRIC" id="fig|455434.6.peg.412"/>
<dbReference type="PANTHER" id="PTHR30081">
    <property type="entry name" value="PROTEIN-EXPORT MEMBRANE PROTEIN SEC"/>
    <property type="match status" value="1"/>
</dbReference>
<dbReference type="Pfam" id="PF02355">
    <property type="entry name" value="SecD_SecF_C"/>
    <property type="match status" value="1"/>
</dbReference>
<feature type="transmembrane region" description="Helical" evidence="9">
    <location>
        <begin position="7"/>
        <end position="29"/>
    </location>
</feature>
<dbReference type="GeneID" id="93876184"/>
<organism evidence="13 14">
    <name type="scientific">Treponema pallidum subsp. pallidum (strain SS14)</name>
    <dbReference type="NCBI Taxonomy" id="455434"/>
    <lineage>
        <taxon>Bacteria</taxon>
        <taxon>Pseudomonadati</taxon>
        <taxon>Spirochaetota</taxon>
        <taxon>Spirochaetia</taxon>
        <taxon>Spirochaetales</taxon>
        <taxon>Treponemataceae</taxon>
        <taxon>Treponema</taxon>
    </lineage>
</organism>
<evidence type="ECO:0000259" key="10">
    <source>
        <dbReference type="Pfam" id="PF02355"/>
    </source>
</evidence>
<keyword evidence="7 9" id="KW-0811">Translocation</keyword>
<gene>
    <name evidence="9 13" type="primary">secD</name>
    <name evidence="13" type="ordered locus">TPASS_0410</name>
</gene>
<evidence type="ECO:0000256" key="5">
    <source>
        <dbReference type="ARBA" id="ARBA00022927"/>
    </source>
</evidence>
<evidence type="ECO:0000256" key="4">
    <source>
        <dbReference type="ARBA" id="ARBA00022692"/>
    </source>
</evidence>
<dbReference type="InterPro" id="IPR048631">
    <property type="entry name" value="SecD_1st"/>
</dbReference>
<dbReference type="InterPro" id="IPR054384">
    <property type="entry name" value="SecDF_P1_head"/>
</dbReference>
<evidence type="ECO:0000256" key="9">
    <source>
        <dbReference type="HAMAP-Rule" id="MF_01463"/>
    </source>
</evidence>
<dbReference type="InterPro" id="IPR055344">
    <property type="entry name" value="SecD_SecF_C_bact"/>
</dbReference>
<dbReference type="GO" id="GO:0043952">
    <property type="term" value="P:protein transport by the Sec complex"/>
    <property type="evidence" value="ECO:0007669"/>
    <property type="project" value="UniProtKB-UniRule"/>
</dbReference>
<comment type="similarity">
    <text evidence="9">Belongs to the SecD/SecF family. SecD subfamily.</text>
</comment>
<dbReference type="GO" id="GO:0015450">
    <property type="term" value="F:protein-transporting ATPase activity"/>
    <property type="evidence" value="ECO:0007669"/>
    <property type="project" value="InterPro"/>
</dbReference>
<evidence type="ECO:0000313" key="14">
    <source>
        <dbReference type="Proteomes" id="UP000001202"/>
    </source>
</evidence>
<dbReference type="InterPro" id="IPR048634">
    <property type="entry name" value="SecD_SecF_C"/>
</dbReference>
<dbReference type="Pfam" id="PF21760">
    <property type="entry name" value="SecD_1st"/>
    <property type="match status" value="1"/>
</dbReference>
<keyword evidence="6 9" id="KW-1133">Transmembrane helix</keyword>
<dbReference type="Pfam" id="PF22599">
    <property type="entry name" value="SecDF_P1_head"/>
    <property type="match status" value="1"/>
</dbReference>
<evidence type="ECO:0000256" key="7">
    <source>
        <dbReference type="ARBA" id="ARBA00023010"/>
    </source>
</evidence>
<dbReference type="SMR" id="A0A0H3BKH8"/>
<dbReference type="InterPro" id="IPR005791">
    <property type="entry name" value="SecD"/>
</dbReference>
<reference evidence="13 14" key="1">
    <citation type="journal article" date="2008" name="BMC Microbiol.">
        <title>Complete genome sequence of Treponema pallidum ssp. pallidum strain SS14 determined with oligonucleotide arrays.</title>
        <authorList>
            <person name="Matejkova P."/>
            <person name="Strouhal M."/>
            <person name="Smajs D."/>
            <person name="Norris S.J."/>
            <person name="Palzkill T."/>
            <person name="Petrosino J.F."/>
            <person name="Sodergren E."/>
            <person name="Norton J.E."/>
            <person name="Singh J."/>
            <person name="Richmond T.A."/>
            <person name="Molla M.N."/>
            <person name="Albert T.J."/>
            <person name="Weinstock G.M."/>
        </authorList>
    </citation>
    <scope>NUCLEOTIDE SEQUENCE [LARGE SCALE GENOMIC DNA]</scope>
    <source>
        <strain evidence="13 14">SS14</strain>
    </source>
</reference>
<keyword evidence="2 9" id="KW-0813">Transport</keyword>
<dbReference type="InterPro" id="IPR022813">
    <property type="entry name" value="SecD/SecF_arch_bac"/>
</dbReference>
<dbReference type="HAMAP" id="MF_01463_B">
    <property type="entry name" value="SecD_B"/>
    <property type="match status" value="1"/>
</dbReference>
<evidence type="ECO:0000256" key="8">
    <source>
        <dbReference type="ARBA" id="ARBA00023136"/>
    </source>
</evidence>
<dbReference type="Gene3D" id="3.30.1360.200">
    <property type="match status" value="1"/>
</dbReference>
<dbReference type="PANTHER" id="PTHR30081:SF1">
    <property type="entry name" value="PROTEIN TRANSLOCASE SUBUNIT SECD"/>
    <property type="match status" value="1"/>
</dbReference>
<dbReference type="NCBIfam" id="TIGR00916">
    <property type="entry name" value="2A0604s01"/>
    <property type="match status" value="1"/>
</dbReference>
<evidence type="ECO:0000256" key="1">
    <source>
        <dbReference type="ARBA" id="ARBA00004651"/>
    </source>
</evidence>
<evidence type="ECO:0000256" key="2">
    <source>
        <dbReference type="ARBA" id="ARBA00022448"/>
    </source>
</evidence>
<dbReference type="EMBL" id="CP000805">
    <property type="protein sequence ID" value="ACD70836.1"/>
    <property type="molecule type" value="Genomic_DNA"/>
</dbReference>
<feature type="transmembrane region" description="Helical" evidence="9">
    <location>
        <begin position="538"/>
        <end position="562"/>
    </location>
</feature>
<evidence type="ECO:0000259" key="11">
    <source>
        <dbReference type="Pfam" id="PF21760"/>
    </source>
</evidence>
<dbReference type="GO" id="GO:0065002">
    <property type="term" value="P:intracellular protein transmembrane transport"/>
    <property type="evidence" value="ECO:0007669"/>
    <property type="project" value="UniProtKB-UniRule"/>
</dbReference>
<evidence type="ECO:0000313" key="13">
    <source>
        <dbReference type="EMBL" id="ACD70836.1"/>
    </source>
</evidence>
<keyword evidence="5 9" id="KW-0653">Protein transport</keyword>
<dbReference type="Proteomes" id="UP000001202">
    <property type="component" value="Chromosome"/>
</dbReference>
<dbReference type="PROSITE" id="PS51257">
    <property type="entry name" value="PROKAR_LIPOPROTEIN"/>
    <property type="match status" value="1"/>
</dbReference>
<keyword evidence="3 9" id="KW-1003">Cell membrane</keyword>
<feature type="transmembrane region" description="Helical" evidence="9">
    <location>
        <begin position="418"/>
        <end position="434"/>
    </location>
</feature>
<dbReference type="SUPFAM" id="SSF82866">
    <property type="entry name" value="Multidrug efflux transporter AcrB transmembrane domain"/>
    <property type="match status" value="1"/>
</dbReference>
<evidence type="ECO:0000256" key="3">
    <source>
        <dbReference type="ARBA" id="ARBA00022475"/>
    </source>
</evidence>